<name>A0ABU4VQ11_9ACTN</name>
<keyword evidence="3" id="KW-1185">Reference proteome</keyword>
<accession>A0ABU4VQ11</accession>
<gene>
    <name evidence="2" type="ORF">SK069_16270</name>
</gene>
<protein>
    <submittedName>
        <fullName evidence="2">DCC1-like thiol-disulfide oxidoreductase family protein</fullName>
    </submittedName>
</protein>
<feature type="region of interest" description="Disordered" evidence="1">
    <location>
        <begin position="1"/>
        <end position="22"/>
    </location>
</feature>
<sequence>MSHDAPTPAPAPRPGDPPGRGDRLLVLFDANCGFCLSGRDLLRRWDRGRRLTDDLIQRHADGLLADLPEEQRLASWHVVHPDGRRESAGDALRAVLERLPGAAPAAWVARRLPGPTDRAYRWMAGHRTAISRALRTQGHPERGRW</sequence>
<evidence type="ECO:0000313" key="2">
    <source>
        <dbReference type="EMBL" id="MDX8153154.1"/>
    </source>
</evidence>
<reference evidence="2 3" key="1">
    <citation type="submission" date="2023-11" db="EMBL/GenBank/DDBJ databases">
        <authorList>
            <person name="Xu M."/>
            <person name="Jiang T."/>
        </authorList>
    </citation>
    <scope>NUCLEOTIDE SEQUENCE [LARGE SCALE GENOMIC DNA]</scope>
    <source>
        <strain evidence="2 3">SD</strain>
    </source>
</reference>
<dbReference type="RefSeq" id="WP_319955305.1">
    <property type="nucleotide sequence ID" value="NZ_JAXAVX010000011.1"/>
</dbReference>
<evidence type="ECO:0000256" key="1">
    <source>
        <dbReference type="SAM" id="MobiDB-lite"/>
    </source>
</evidence>
<dbReference type="Pfam" id="PF04134">
    <property type="entry name" value="DCC1-like"/>
    <property type="match status" value="1"/>
</dbReference>
<dbReference type="Proteomes" id="UP001277761">
    <property type="component" value="Unassembled WGS sequence"/>
</dbReference>
<dbReference type="EMBL" id="JAXAVX010000011">
    <property type="protein sequence ID" value="MDX8153154.1"/>
    <property type="molecule type" value="Genomic_DNA"/>
</dbReference>
<comment type="caution">
    <text evidence="2">The sequence shown here is derived from an EMBL/GenBank/DDBJ whole genome shotgun (WGS) entry which is preliminary data.</text>
</comment>
<evidence type="ECO:0000313" key="3">
    <source>
        <dbReference type="Proteomes" id="UP001277761"/>
    </source>
</evidence>
<feature type="compositionally biased region" description="Pro residues" evidence="1">
    <location>
        <begin position="7"/>
        <end position="17"/>
    </location>
</feature>
<proteinExistence type="predicted"/>
<organism evidence="2 3">
    <name type="scientific">Patulibacter brassicae</name>
    <dbReference type="NCBI Taxonomy" id="1705717"/>
    <lineage>
        <taxon>Bacteria</taxon>
        <taxon>Bacillati</taxon>
        <taxon>Actinomycetota</taxon>
        <taxon>Thermoleophilia</taxon>
        <taxon>Solirubrobacterales</taxon>
        <taxon>Patulibacteraceae</taxon>
        <taxon>Patulibacter</taxon>
    </lineage>
</organism>
<dbReference type="InterPro" id="IPR007263">
    <property type="entry name" value="DCC1-like"/>
</dbReference>